<dbReference type="AlphaFoldDB" id="A0A0D8IHJ2"/>
<sequence length="194" mass="23257">MFFHDYSKTGVIYHIAHITDLKKILKDGIEYNDKITYERHYYSFHDFIDQLRPVNVPSWVIRKKAIFASMNYRKEPNFHSHTAVLAVKVDPTRCWVANENRANQIYEPFILQNVDGFREAKAYLETKGKALIKDYWETSLSFQENLKERKDLKESYDAEVMIFHSIPPENIEVLYLVSDHRTLEIQEWRRIFCM</sequence>
<dbReference type="STRING" id="84022.CACET_c04590"/>
<evidence type="ECO:0000313" key="1">
    <source>
        <dbReference type="EMBL" id="AKL93975.1"/>
    </source>
</evidence>
<accession>A0A0D8IHJ2</accession>
<dbReference type="RefSeq" id="WP_044823153.1">
    <property type="nucleotide sequence ID" value="NZ_CP009687.1"/>
</dbReference>
<dbReference type="Proteomes" id="UP000035704">
    <property type="component" value="Chromosome"/>
</dbReference>
<proteinExistence type="predicted"/>
<organism evidence="1 2">
    <name type="scientific">Clostridium aceticum</name>
    <dbReference type="NCBI Taxonomy" id="84022"/>
    <lineage>
        <taxon>Bacteria</taxon>
        <taxon>Bacillati</taxon>
        <taxon>Bacillota</taxon>
        <taxon>Clostridia</taxon>
        <taxon>Eubacteriales</taxon>
        <taxon>Clostridiaceae</taxon>
        <taxon>Clostridium</taxon>
    </lineage>
</organism>
<evidence type="ECO:0000313" key="2">
    <source>
        <dbReference type="Proteomes" id="UP000035704"/>
    </source>
</evidence>
<dbReference type="EMBL" id="CP009687">
    <property type="protein sequence ID" value="AKL93975.1"/>
    <property type="molecule type" value="Genomic_DNA"/>
</dbReference>
<reference evidence="1 2" key="1">
    <citation type="submission" date="2014-10" db="EMBL/GenBank/DDBJ databases">
        <title>Genome sequence of Clostridium aceticum DSM 1496.</title>
        <authorList>
            <person name="Poehlein A."/>
            <person name="Schiel-Bengelsdorf B."/>
            <person name="Gottschalk G."/>
            <person name="Duerre P."/>
            <person name="Daniel R."/>
        </authorList>
    </citation>
    <scope>NUCLEOTIDE SEQUENCE [LARGE SCALE GENOMIC DNA]</scope>
    <source>
        <strain evidence="1 2">DSM 1496</strain>
    </source>
</reference>
<dbReference type="PATRIC" id="fig|84022.5.peg.1631"/>
<dbReference type="KEGG" id="cace:CACET_c04590"/>
<keyword evidence="2" id="KW-1185">Reference proteome</keyword>
<gene>
    <name evidence="1" type="ORF">CACET_c04590</name>
</gene>
<name>A0A0D8IHJ2_9CLOT</name>
<protein>
    <submittedName>
        <fullName evidence="1">Uncharacterized protein</fullName>
    </submittedName>
</protein>
<dbReference type="OrthoDB" id="1706153at2"/>